<keyword evidence="5" id="KW-1185">Reference proteome</keyword>
<accession>A0AAW0AYP9</accession>
<feature type="transmembrane region" description="Helical" evidence="2">
    <location>
        <begin position="145"/>
        <end position="167"/>
    </location>
</feature>
<feature type="compositionally biased region" description="Polar residues" evidence="1">
    <location>
        <begin position="65"/>
        <end position="78"/>
    </location>
</feature>
<dbReference type="Proteomes" id="UP001362999">
    <property type="component" value="Unassembled WGS sequence"/>
</dbReference>
<feature type="compositionally biased region" description="Polar residues" evidence="1">
    <location>
        <begin position="93"/>
        <end position="104"/>
    </location>
</feature>
<reference evidence="4 5" key="1">
    <citation type="journal article" date="2024" name="J Genomics">
        <title>Draft genome sequencing and assembly of Favolaschia claudopus CIRM-BRFM 2984 isolated from oak limbs.</title>
        <authorList>
            <person name="Navarro D."/>
            <person name="Drula E."/>
            <person name="Chaduli D."/>
            <person name="Cazenave R."/>
            <person name="Ahrendt S."/>
            <person name="Wang J."/>
            <person name="Lipzen A."/>
            <person name="Daum C."/>
            <person name="Barry K."/>
            <person name="Grigoriev I.V."/>
            <person name="Favel A."/>
            <person name="Rosso M.N."/>
            <person name="Martin F."/>
        </authorList>
    </citation>
    <scope>NUCLEOTIDE SEQUENCE [LARGE SCALE GENOMIC DNA]</scope>
    <source>
        <strain evidence="4 5">CIRM-BRFM 2984</strain>
    </source>
</reference>
<evidence type="ECO:0000313" key="5">
    <source>
        <dbReference type="Proteomes" id="UP001362999"/>
    </source>
</evidence>
<evidence type="ECO:0000256" key="2">
    <source>
        <dbReference type="SAM" id="Phobius"/>
    </source>
</evidence>
<dbReference type="InterPro" id="IPR041622">
    <property type="entry name" value="SLATT_fungi"/>
</dbReference>
<evidence type="ECO:0000259" key="3">
    <source>
        <dbReference type="Pfam" id="PF18142"/>
    </source>
</evidence>
<dbReference type="NCBIfam" id="NF033635">
    <property type="entry name" value="SLATT_fungal"/>
    <property type="match status" value="1"/>
</dbReference>
<evidence type="ECO:0000313" key="4">
    <source>
        <dbReference type="EMBL" id="KAK7018632.1"/>
    </source>
</evidence>
<comment type="caution">
    <text evidence="4">The sequence shown here is derived from an EMBL/GenBank/DDBJ whole genome shotgun (WGS) entry which is preliminary data.</text>
</comment>
<sequence length="259" mass="28148">MSASHGSQTQDLEHASSSNPVADPVRVSRPQSPQPLSASVDGGGYDLVADRISDPSPLLLRLPQRAQTSPPMTAQSSYYPDAPASAVRRPDYQRQNTAGTGRQSHWTETRAEHRSRTIQERIEPTLEHAKSERIRCELKARLTGYALNIAIGLQVLFGALTTGVAAATTGRSTSIATSVLGGMTTLVASYLARARGSNEPELSITRVKDLDQLIRECEILMMDYGTVTGNEHDPALTRLRERFEELLGNGNGERRLASV</sequence>
<gene>
    <name evidence="4" type="ORF">R3P38DRAFT_1305475</name>
</gene>
<dbReference type="EMBL" id="JAWWNJ010000046">
    <property type="protein sequence ID" value="KAK7018632.1"/>
    <property type="molecule type" value="Genomic_DNA"/>
</dbReference>
<proteinExistence type="predicted"/>
<feature type="region of interest" description="Disordered" evidence="1">
    <location>
        <begin position="64"/>
        <end position="119"/>
    </location>
</feature>
<keyword evidence="2" id="KW-0812">Transmembrane</keyword>
<feature type="domain" description="SMODS and SLOG-associating 2TM effector" evidence="3">
    <location>
        <begin position="129"/>
        <end position="249"/>
    </location>
</feature>
<keyword evidence="2" id="KW-0472">Membrane</keyword>
<feature type="transmembrane region" description="Helical" evidence="2">
    <location>
        <begin position="173"/>
        <end position="192"/>
    </location>
</feature>
<protein>
    <submittedName>
        <fullName evidence="4">Carbamoyl-phosphate synth</fullName>
    </submittedName>
</protein>
<feature type="compositionally biased region" description="Polar residues" evidence="1">
    <location>
        <begin position="1"/>
        <end position="20"/>
    </location>
</feature>
<name>A0AAW0AYP9_9AGAR</name>
<organism evidence="4 5">
    <name type="scientific">Favolaschia claudopus</name>
    <dbReference type="NCBI Taxonomy" id="2862362"/>
    <lineage>
        <taxon>Eukaryota</taxon>
        <taxon>Fungi</taxon>
        <taxon>Dikarya</taxon>
        <taxon>Basidiomycota</taxon>
        <taxon>Agaricomycotina</taxon>
        <taxon>Agaricomycetes</taxon>
        <taxon>Agaricomycetidae</taxon>
        <taxon>Agaricales</taxon>
        <taxon>Marasmiineae</taxon>
        <taxon>Mycenaceae</taxon>
        <taxon>Favolaschia</taxon>
    </lineage>
</organism>
<keyword evidence="2" id="KW-1133">Transmembrane helix</keyword>
<dbReference type="AlphaFoldDB" id="A0AAW0AYP9"/>
<dbReference type="Pfam" id="PF18142">
    <property type="entry name" value="SLATT_fungal"/>
    <property type="match status" value="1"/>
</dbReference>
<feature type="region of interest" description="Disordered" evidence="1">
    <location>
        <begin position="1"/>
        <end position="51"/>
    </location>
</feature>
<feature type="compositionally biased region" description="Basic and acidic residues" evidence="1">
    <location>
        <begin position="105"/>
        <end position="119"/>
    </location>
</feature>
<evidence type="ECO:0000256" key="1">
    <source>
        <dbReference type="SAM" id="MobiDB-lite"/>
    </source>
</evidence>